<dbReference type="STRING" id="1229662.W3WVN1"/>
<protein>
    <recommendedName>
        <fullName evidence="6">Sec39 domain-containing protein</fullName>
    </recommendedName>
</protein>
<dbReference type="HOGENOM" id="CLU_006056_0_0_1"/>
<evidence type="ECO:0000313" key="8">
    <source>
        <dbReference type="Proteomes" id="UP000030651"/>
    </source>
</evidence>
<evidence type="ECO:0000256" key="5">
    <source>
        <dbReference type="SAM" id="MobiDB-lite"/>
    </source>
</evidence>
<dbReference type="Pfam" id="PF08314">
    <property type="entry name" value="Sec39"/>
    <property type="match status" value="1"/>
</dbReference>
<dbReference type="PANTHER" id="PTHR40787:SF3">
    <property type="entry name" value="PROTEIN TRANSPORT PROTEIN SEC39"/>
    <property type="match status" value="1"/>
</dbReference>
<organism evidence="7 8">
    <name type="scientific">Pestalotiopsis fici (strain W106-1 / CGMCC3.15140)</name>
    <dbReference type="NCBI Taxonomy" id="1229662"/>
    <lineage>
        <taxon>Eukaryota</taxon>
        <taxon>Fungi</taxon>
        <taxon>Dikarya</taxon>
        <taxon>Ascomycota</taxon>
        <taxon>Pezizomycotina</taxon>
        <taxon>Sordariomycetes</taxon>
        <taxon>Xylariomycetidae</taxon>
        <taxon>Amphisphaeriales</taxon>
        <taxon>Sporocadaceae</taxon>
        <taxon>Pestalotiopsis</taxon>
    </lineage>
</organism>
<keyword evidence="2" id="KW-0813">Transport</keyword>
<dbReference type="KEGG" id="pfy:PFICI_11061"/>
<evidence type="ECO:0000259" key="6">
    <source>
        <dbReference type="Pfam" id="PF08314"/>
    </source>
</evidence>
<evidence type="ECO:0000256" key="2">
    <source>
        <dbReference type="ARBA" id="ARBA00022448"/>
    </source>
</evidence>
<gene>
    <name evidence="7" type="ORF">PFICI_11061</name>
</gene>
<dbReference type="OMA" id="GMKRAYD"/>
<accession>W3WVN1</accession>
<dbReference type="eggNOG" id="ENOG502R87S">
    <property type="taxonomic scope" value="Eukaryota"/>
</dbReference>
<evidence type="ECO:0000313" key="7">
    <source>
        <dbReference type="EMBL" id="ETS77187.1"/>
    </source>
</evidence>
<dbReference type="Proteomes" id="UP000030651">
    <property type="component" value="Unassembled WGS sequence"/>
</dbReference>
<feature type="compositionally biased region" description="Basic and acidic residues" evidence="5">
    <location>
        <begin position="850"/>
        <end position="872"/>
    </location>
</feature>
<dbReference type="OrthoDB" id="3434013at2759"/>
<dbReference type="GO" id="GO:0015031">
    <property type="term" value="P:protein transport"/>
    <property type="evidence" value="ECO:0007669"/>
    <property type="project" value="UniProtKB-KW"/>
</dbReference>
<keyword evidence="3" id="KW-0256">Endoplasmic reticulum</keyword>
<name>W3WVN1_PESFW</name>
<keyword evidence="4" id="KW-0653">Protein transport</keyword>
<sequence>MSSLLSPPKVVLLAANFATKSDIDSLTALALRYDKVLQKELLLRILLTCLPETTEADQYVPLLQLLESEEFESHDPQEVDTASIEDFTDAEILKKVRKLRLRPLNSPDVPAAAEDDLLSQFIIARAHRVDEEAGLLTKLPDLIVPFLDHSNCIRTWMISAFLPLLRRNYEYYADAPIPQTLSEFEQLNDRAAVSLLLDQTGAGEDLSNVGRDLRGLIGPWLYSESRWKHEKGVTSNDGQHAQSKSCPGWEQMLEWLITQAARSWKVAVKTIEQWDGPSDVDLGGLGSMWFQDEEQGYLESRYARAALAAAYLVPEASIEALSGVNTIITKVTGLLGEDPTPTLQVASSLLSPLSEIANESIISAKNATFMRNDLLEESNVLTAPNELSTQVLHALNLSAYILTKAGAPCSIRRAGELAFLQDEREQKSEALKFIGTLRDNAAKADDKYWIRARNELLWLRDWGAEELADSASSPTKTHGVFGQISKEYLEIECLKAFLASGRYSLARSIYEDSYEKILSENVLESTIVGAAMNAYDNASNPNRTRGGLLKCDDIVHEFPKTLPPNSPSARKIEALLKATHGLSTYRLALKQGEPFTPVVLRVHSDPVSIIGKVLEQNPKSYTKLQAFLEIGANMVEAGLLTPKASERLSTPVEDLPTQQSMVEKRVISMCIDAALTEDDFETAYSYVVNRLATSGTAPTSADEYSWKAALQAGKYRRTARTVRPTHIGTSSGNLDIRHLEQRIECLSTALRIAPPDTLQEILNVFRRCEEELDAAVKAEEQQESAWDDQGDVQAMPGAFSSTVPAGVVRHNNTRSTRQQEEAPMSLFDLSRATMARAQRNLPALSSLQRSEQHGAEHASEEDDSQRVRKRDQLREAAVGTLASGVGWLIGAQPVRPQDNE</sequence>
<reference evidence="8" key="1">
    <citation type="journal article" date="2015" name="BMC Genomics">
        <title>Genomic and transcriptomic analysis of the endophytic fungus Pestalotiopsis fici reveals its lifestyle and high potential for synthesis of natural products.</title>
        <authorList>
            <person name="Wang X."/>
            <person name="Zhang X."/>
            <person name="Liu L."/>
            <person name="Xiang M."/>
            <person name="Wang W."/>
            <person name="Sun X."/>
            <person name="Che Y."/>
            <person name="Guo L."/>
            <person name="Liu G."/>
            <person name="Guo L."/>
            <person name="Wang C."/>
            <person name="Yin W.B."/>
            <person name="Stadler M."/>
            <person name="Zhang X."/>
            <person name="Liu X."/>
        </authorList>
    </citation>
    <scope>NUCLEOTIDE SEQUENCE [LARGE SCALE GENOMIC DNA]</scope>
    <source>
        <strain evidence="8">W106-1 / CGMCC3.15140</strain>
    </source>
</reference>
<proteinExistence type="predicted"/>
<comment type="subcellular location">
    <subcellularLocation>
        <location evidence="1">Endoplasmic reticulum</location>
    </subcellularLocation>
</comment>
<dbReference type="PANTHER" id="PTHR40787">
    <property type="entry name" value="SECRETED PROTEIN"/>
    <property type="match status" value="1"/>
</dbReference>
<dbReference type="RefSeq" id="XP_007837833.1">
    <property type="nucleotide sequence ID" value="XM_007839642.1"/>
</dbReference>
<keyword evidence="8" id="KW-1185">Reference proteome</keyword>
<feature type="compositionally biased region" description="Acidic residues" evidence="5">
    <location>
        <begin position="781"/>
        <end position="790"/>
    </location>
</feature>
<feature type="region of interest" description="Disordered" evidence="5">
    <location>
        <begin position="779"/>
        <end position="825"/>
    </location>
</feature>
<feature type="domain" description="Sec39" evidence="6">
    <location>
        <begin position="11"/>
        <end position="786"/>
    </location>
</feature>
<feature type="region of interest" description="Disordered" evidence="5">
    <location>
        <begin position="847"/>
        <end position="872"/>
    </location>
</feature>
<evidence type="ECO:0000256" key="1">
    <source>
        <dbReference type="ARBA" id="ARBA00004240"/>
    </source>
</evidence>
<evidence type="ECO:0000256" key="4">
    <source>
        <dbReference type="ARBA" id="ARBA00022927"/>
    </source>
</evidence>
<dbReference type="GO" id="GO:0006890">
    <property type="term" value="P:retrograde vesicle-mediated transport, Golgi to endoplasmic reticulum"/>
    <property type="evidence" value="ECO:0007669"/>
    <property type="project" value="InterPro"/>
</dbReference>
<dbReference type="InterPro" id="IPR013244">
    <property type="entry name" value="Sec39_domain"/>
</dbReference>
<evidence type="ECO:0000256" key="3">
    <source>
        <dbReference type="ARBA" id="ARBA00022824"/>
    </source>
</evidence>
<dbReference type="EMBL" id="KI912116">
    <property type="protein sequence ID" value="ETS77187.1"/>
    <property type="molecule type" value="Genomic_DNA"/>
</dbReference>
<dbReference type="InParanoid" id="W3WVN1"/>
<dbReference type="AlphaFoldDB" id="W3WVN1"/>
<dbReference type="GO" id="GO:0005783">
    <property type="term" value="C:endoplasmic reticulum"/>
    <property type="evidence" value="ECO:0007669"/>
    <property type="project" value="UniProtKB-SubCell"/>
</dbReference>
<dbReference type="GeneID" id="19276074"/>